<feature type="region of interest" description="Disordered" evidence="1">
    <location>
        <begin position="92"/>
        <end position="113"/>
    </location>
</feature>
<dbReference type="InParanoid" id="A0A2R6S0R1"/>
<name>A0A2R6S0R1_ACTCC</name>
<gene>
    <name evidence="2" type="ORF">CEY00_Acc00303</name>
</gene>
<keyword evidence="2" id="KW-0808">Transferase</keyword>
<comment type="caution">
    <text evidence="2">The sequence shown here is derived from an EMBL/GenBank/DDBJ whole genome shotgun (WGS) entry which is preliminary data.</text>
</comment>
<evidence type="ECO:0000256" key="1">
    <source>
        <dbReference type="SAM" id="MobiDB-lite"/>
    </source>
</evidence>
<feature type="compositionally biased region" description="Polar residues" evidence="1">
    <location>
        <begin position="99"/>
        <end position="108"/>
    </location>
</feature>
<reference evidence="2 3" key="1">
    <citation type="submission" date="2017-07" db="EMBL/GenBank/DDBJ databases">
        <title>An improved, manually edited Actinidia chinensis var. chinensis (kiwifruit) genome highlights the challenges associated with draft genomes and gene prediction in plants.</title>
        <authorList>
            <person name="Pilkington S."/>
            <person name="Crowhurst R."/>
            <person name="Hilario E."/>
            <person name="Nardozza S."/>
            <person name="Fraser L."/>
            <person name="Peng Y."/>
            <person name="Gunaseelan K."/>
            <person name="Simpson R."/>
            <person name="Tahir J."/>
            <person name="Deroles S."/>
            <person name="Templeton K."/>
            <person name="Luo Z."/>
            <person name="Davy M."/>
            <person name="Cheng C."/>
            <person name="Mcneilage M."/>
            <person name="Scaglione D."/>
            <person name="Liu Y."/>
            <person name="Zhang Q."/>
            <person name="Datson P."/>
            <person name="De Silva N."/>
            <person name="Gardiner S."/>
            <person name="Bassett H."/>
            <person name="Chagne D."/>
            <person name="Mccallum J."/>
            <person name="Dzierzon H."/>
            <person name="Deng C."/>
            <person name="Wang Y.-Y."/>
            <person name="Barron N."/>
            <person name="Manako K."/>
            <person name="Bowen J."/>
            <person name="Foster T."/>
            <person name="Erridge Z."/>
            <person name="Tiffin H."/>
            <person name="Waite C."/>
            <person name="Davies K."/>
            <person name="Grierson E."/>
            <person name="Laing W."/>
            <person name="Kirk R."/>
            <person name="Chen X."/>
            <person name="Wood M."/>
            <person name="Montefiori M."/>
            <person name="Brummell D."/>
            <person name="Schwinn K."/>
            <person name="Catanach A."/>
            <person name="Fullerton C."/>
            <person name="Li D."/>
            <person name="Meiyalaghan S."/>
            <person name="Nieuwenhuizen N."/>
            <person name="Read N."/>
            <person name="Prakash R."/>
            <person name="Hunter D."/>
            <person name="Zhang H."/>
            <person name="Mckenzie M."/>
            <person name="Knabel M."/>
            <person name="Harris A."/>
            <person name="Allan A."/>
            <person name="Chen A."/>
            <person name="Janssen B."/>
            <person name="Plunkett B."/>
            <person name="Dwamena C."/>
            <person name="Voogd C."/>
            <person name="Leif D."/>
            <person name="Lafferty D."/>
            <person name="Souleyre E."/>
            <person name="Varkonyi-Gasic E."/>
            <person name="Gambi F."/>
            <person name="Hanley J."/>
            <person name="Yao J.-L."/>
            <person name="Cheung J."/>
            <person name="David K."/>
            <person name="Warren B."/>
            <person name="Marsh K."/>
            <person name="Snowden K."/>
            <person name="Lin-Wang K."/>
            <person name="Brian L."/>
            <person name="Martinez-Sanchez M."/>
            <person name="Wang M."/>
            <person name="Ileperuma N."/>
            <person name="Macnee N."/>
            <person name="Campin R."/>
            <person name="Mcatee P."/>
            <person name="Drummond R."/>
            <person name="Espley R."/>
            <person name="Ireland H."/>
            <person name="Wu R."/>
            <person name="Atkinson R."/>
            <person name="Karunairetnam S."/>
            <person name="Bulley S."/>
            <person name="Chunkath S."/>
            <person name="Hanley Z."/>
            <person name="Storey R."/>
            <person name="Thrimawithana A."/>
            <person name="Thomson S."/>
            <person name="David C."/>
            <person name="Testolin R."/>
        </authorList>
    </citation>
    <scope>NUCLEOTIDE SEQUENCE [LARGE SCALE GENOMIC DNA]</scope>
    <source>
        <strain evidence="3">cv. Red5</strain>
        <tissue evidence="2">Young leaf</tissue>
    </source>
</reference>
<keyword evidence="3" id="KW-1185">Reference proteome</keyword>
<protein>
    <submittedName>
        <fullName evidence="2">Glycosyltransferase</fullName>
    </submittedName>
</protein>
<proteinExistence type="predicted"/>
<dbReference type="EMBL" id="NKQK01000001">
    <property type="protein sequence ID" value="PSS35843.1"/>
    <property type="molecule type" value="Genomic_DNA"/>
</dbReference>
<dbReference type="GO" id="GO:0016740">
    <property type="term" value="F:transferase activity"/>
    <property type="evidence" value="ECO:0007669"/>
    <property type="project" value="UniProtKB-KW"/>
</dbReference>
<accession>A0A2R6S0R1</accession>
<dbReference type="AlphaFoldDB" id="A0A2R6S0R1"/>
<evidence type="ECO:0000313" key="3">
    <source>
        <dbReference type="Proteomes" id="UP000241394"/>
    </source>
</evidence>
<organism evidence="2 3">
    <name type="scientific">Actinidia chinensis var. chinensis</name>
    <name type="common">Chinese soft-hair kiwi</name>
    <dbReference type="NCBI Taxonomy" id="1590841"/>
    <lineage>
        <taxon>Eukaryota</taxon>
        <taxon>Viridiplantae</taxon>
        <taxon>Streptophyta</taxon>
        <taxon>Embryophyta</taxon>
        <taxon>Tracheophyta</taxon>
        <taxon>Spermatophyta</taxon>
        <taxon>Magnoliopsida</taxon>
        <taxon>eudicotyledons</taxon>
        <taxon>Gunneridae</taxon>
        <taxon>Pentapetalae</taxon>
        <taxon>asterids</taxon>
        <taxon>Ericales</taxon>
        <taxon>Actinidiaceae</taxon>
        <taxon>Actinidia</taxon>
    </lineage>
</organism>
<sequence length="125" mass="13832">MGSIEVQSIWGKSIFSSFWAWDLKQRSVTVSPTLLRKKKAATVAVFLEDNATNRLGEGDKEGCFRLKSPLSGWIIFGEGEACPNIIREMEEREAGGESLSGNTLSSQTSDRRIKGGRKVIRAVIR</sequence>
<evidence type="ECO:0000313" key="2">
    <source>
        <dbReference type="EMBL" id="PSS35843.1"/>
    </source>
</evidence>
<dbReference type="Proteomes" id="UP000241394">
    <property type="component" value="Chromosome LG1"/>
</dbReference>
<reference evidence="3" key="2">
    <citation type="journal article" date="2018" name="BMC Genomics">
        <title>A manually annotated Actinidia chinensis var. chinensis (kiwifruit) genome highlights the challenges associated with draft genomes and gene prediction in plants.</title>
        <authorList>
            <person name="Pilkington S.M."/>
            <person name="Crowhurst R."/>
            <person name="Hilario E."/>
            <person name="Nardozza S."/>
            <person name="Fraser L."/>
            <person name="Peng Y."/>
            <person name="Gunaseelan K."/>
            <person name="Simpson R."/>
            <person name="Tahir J."/>
            <person name="Deroles S.C."/>
            <person name="Templeton K."/>
            <person name="Luo Z."/>
            <person name="Davy M."/>
            <person name="Cheng C."/>
            <person name="McNeilage M."/>
            <person name="Scaglione D."/>
            <person name="Liu Y."/>
            <person name="Zhang Q."/>
            <person name="Datson P."/>
            <person name="De Silva N."/>
            <person name="Gardiner S.E."/>
            <person name="Bassett H."/>
            <person name="Chagne D."/>
            <person name="McCallum J."/>
            <person name="Dzierzon H."/>
            <person name="Deng C."/>
            <person name="Wang Y.Y."/>
            <person name="Barron L."/>
            <person name="Manako K."/>
            <person name="Bowen J."/>
            <person name="Foster T.M."/>
            <person name="Erridge Z.A."/>
            <person name="Tiffin H."/>
            <person name="Waite C.N."/>
            <person name="Davies K.M."/>
            <person name="Grierson E.P."/>
            <person name="Laing W.A."/>
            <person name="Kirk R."/>
            <person name="Chen X."/>
            <person name="Wood M."/>
            <person name="Montefiori M."/>
            <person name="Brummell D.A."/>
            <person name="Schwinn K.E."/>
            <person name="Catanach A."/>
            <person name="Fullerton C."/>
            <person name="Li D."/>
            <person name="Meiyalaghan S."/>
            <person name="Nieuwenhuizen N."/>
            <person name="Read N."/>
            <person name="Prakash R."/>
            <person name="Hunter D."/>
            <person name="Zhang H."/>
            <person name="McKenzie M."/>
            <person name="Knabel M."/>
            <person name="Harris A."/>
            <person name="Allan A.C."/>
            <person name="Gleave A."/>
            <person name="Chen A."/>
            <person name="Janssen B.J."/>
            <person name="Plunkett B."/>
            <person name="Ampomah-Dwamena C."/>
            <person name="Voogd C."/>
            <person name="Leif D."/>
            <person name="Lafferty D."/>
            <person name="Souleyre E.J.F."/>
            <person name="Varkonyi-Gasic E."/>
            <person name="Gambi F."/>
            <person name="Hanley J."/>
            <person name="Yao J.L."/>
            <person name="Cheung J."/>
            <person name="David K.M."/>
            <person name="Warren B."/>
            <person name="Marsh K."/>
            <person name="Snowden K.C."/>
            <person name="Lin-Wang K."/>
            <person name="Brian L."/>
            <person name="Martinez-Sanchez M."/>
            <person name="Wang M."/>
            <person name="Ileperuma N."/>
            <person name="Macnee N."/>
            <person name="Campin R."/>
            <person name="McAtee P."/>
            <person name="Drummond R.S.M."/>
            <person name="Espley R.V."/>
            <person name="Ireland H.S."/>
            <person name="Wu R."/>
            <person name="Atkinson R.G."/>
            <person name="Karunairetnam S."/>
            <person name="Bulley S."/>
            <person name="Chunkath S."/>
            <person name="Hanley Z."/>
            <person name="Storey R."/>
            <person name="Thrimawithana A.H."/>
            <person name="Thomson S."/>
            <person name="David C."/>
            <person name="Testolin R."/>
            <person name="Huang H."/>
            <person name="Hellens R.P."/>
            <person name="Schaffer R.J."/>
        </authorList>
    </citation>
    <scope>NUCLEOTIDE SEQUENCE [LARGE SCALE GENOMIC DNA]</scope>
    <source>
        <strain evidence="3">cv. Red5</strain>
    </source>
</reference>
<dbReference type="Gramene" id="PSS35843">
    <property type="protein sequence ID" value="PSS35843"/>
    <property type="gene ID" value="CEY00_Acc00303"/>
</dbReference>